<dbReference type="eggNOG" id="COG3540">
    <property type="taxonomic scope" value="Bacteria"/>
</dbReference>
<dbReference type="GO" id="GO:0046872">
    <property type="term" value="F:metal ion binding"/>
    <property type="evidence" value="ECO:0007669"/>
    <property type="project" value="InterPro"/>
</dbReference>
<organism evidence="5 6">
    <name type="scientific">Caenibius tardaugens NBRC 16725</name>
    <dbReference type="NCBI Taxonomy" id="1219035"/>
    <lineage>
        <taxon>Bacteria</taxon>
        <taxon>Pseudomonadati</taxon>
        <taxon>Pseudomonadota</taxon>
        <taxon>Alphaproteobacteria</taxon>
        <taxon>Sphingomonadales</taxon>
        <taxon>Erythrobacteraceae</taxon>
        <taxon>Caenibius</taxon>
    </lineage>
</organism>
<dbReference type="AlphaFoldDB" id="U2YP80"/>
<evidence type="ECO:0008006" key="7">
    <source>
        <dbReference type="Google" id="ProtNLM"/>
    </source>
</evidence>
<dbReference type="InterPro" id="IPR008963">
    <property type="entry name" value="Purple_acid_Pase-like_N"/>
</dbReference>
<dbReference type="PANTHER" id="PTHR43606:SF1">
    <property type="entry name" value="PHOD-LIKE PHOSPHATASE METALLOPHOSPHATASE DOMAIN-CONTAINING PROTEIN"/>
    <property type="match status" value="1"/>
</dbReference>
<feature type="chain" id="PRO_5004636421" description="PhoD-like phosphatase metallophosphatase domain-containing protein" evidence="2">
    <location>
        <begin position="23"/>
        <end position="654"/>
    </location>
</feature>
<dbReference type="Pfam" id="PF16655">
    <property type="entry name" value="PhoD_N"/>
    <property type="match status" value="1"/>
</dbReference>
<dbReference type="InterPro" id="IPR018946">
    <property type="entry name" value="PhoD-like_MPP"/>
</dbReference>
<keyword evidence="1 2" id="KW-0732">Signal</keyword>
<keyword evidence="6" id="KW-1185">Reference proteome</keyword>
<evidence type="ECO:0000256" key="1">
    <source>
        <dbReference type="ARBA" id="ARBA00022729"/>
    </source>
</evidence>
<dbReference type="Proteomes" id="UP000016568">
    <property type="component" value="Unassembled WGS sequence"/>
</dbReference>
<evidence type="ECO:0000259" key="3">
    <source>
        <dbReference type="Pfam" id="PF09423"/>
    </source>
</evidence>
<dbReference type="SUPFAM" id="SSF56300">
    <property type="entry name" value="Metallo-dependent phosphatases"/>
    <property type="match status" value="1"/>
</dbReference>
<evidence type="ECO:0000259" key="4">
    <source>
        <dbReference type="Pfam" id="PF16655"/>
    </source>
</evidence>
<gene>
    <name evidence="5" type="ORF">NT2_09_00450</name>
</gene>
<reference evidence="5 6" key="1">
    <citation type="submission" date="2013-09" db="EMBL/GenBank/DDBJ databases">
        <title>Whole genome shotgun sequence of Novosphingobium tardaugens NBRC 16725.</title>
        <authorList>
            <person name="Isaki S."/>
            <person name="Hosoyama A."/>
            <person name="Tsuchikane K."/>
            <person name="Katsumata H."/>
            <person name="Ando Y."/>
            <person name="Yamazaki S."/>
            <person name="Fujita N."/>
        </authorList>
    </citation>
    <scope>NUCLEOTIDE SEQUENCE [LARGE SCALE GENOMIC DNA]</scope>
    <source>
        <strain evidence="5 6">NBRC 16725</strain>
    </source>
</reference>
<feature type="domain" description="PhoD-like phosphatase metallophosphatase" evidence="3">
    <location>
        <begin position="167"/>
        <end position="261"/>
    </location>
</feature>
<dbReference type="InterPro" id="IPR052900">
    <property type="entry name" value="Phospholipid_Metab_Enz"/>
</dbReference>
<evidence type="ECO:0000256" key="2">
    <source>
        <dbReference type="SAM" id="SignalP"/>
    </source>
</evidence>
<proteinExistence type="predicted"/>
<feature type="domain" description="Phospholipase D N-terminal" evidence="4">
    <location>
        <begin position="39"/>
        <end position="114"/>
    </location>
</feature>
<dbReference type="EMBL" id="BASZ01000009">
    <property type="protein sequence ID" value="GAD50437.1"/>
    <property type="molecule type" value="Genomic_DNA"/>
</dbReference>
<dbReference type="RefSeq" id="WP_021691255.1">
    <property type="nucleotide sequence ID" value="NZ_BASZ01000009.1"/>
</dbReference>
<sequence>MKRRIGALALFAFTLAPQAGVAQTTAVAPAVEKLDGFTHGPQLGNVSTTSIRVWARTRAPATFRVVYSTSPDLANPQRSAPVTTNWDHDATGWAQLTGLKPGTKYYYALELNGKLADTRVDGKINSFLTLPAAADYVDAKVNPKGLFNFAFEIGTGNNQSNRPLPPTYTRMLAELKDRIHFQIQNGDWLYEKGREQTEQEWAAANGITKLPKIANNAKGIAGVWNNYKIYLEGSQALADFYREVPLFVTLDDHEILNDVTGSGETGFRIDARGKPWQQDLNRDDLQHDVERAVFRDPAVAAWRDYVGWSNPDIGNQQPSVFGTAKIQAGTNVLTDPQADFTKLDPKKYSNLHVLWGFGNTGVYRIARVIDRHRVEIEPSFNVTEDVRYSIGSNLFSKFRVSNSDFFLLDTRSNRTLHDKANLANPKTSMLGATQKAWLIDELRKSDADFIFIVSSVNLAVPHDNGAWYGAGSGGASKDDGWTAQLHEREELLKVAEALGKPVFFLTGDLHKSFVARIAPGVYDVASGPHTSSNHRIGDAGGSPPAGWYKSGDRLVNVLWASNQYRNDSGGNGGQARGKGWPIYTIIRVNNAFNIPEQGGKDRWQAYPEPQVIFEFRDGYSGDLVFAHSVSTSDARATPRPVPAETVKALGGITQ</sequence>
<dbReference type="PANTHER" id="PTHR43606">
    <property type="entry name" value="PHOSPHATASE, PUTATIVE (AFU_ORTHOLOGUE AFUA_6G08710)-RELATED"/>
    <property type="match status" value="1"/>
</dbReference>
<protein>
    <recommendedName>
        <fullName evidence="7">PhoD-like phosphatase metallophosphatase domain-containing protein</fullName>
    </recommendedName>
</protein>
<evidence type="ECO:0000313" key="6">
    <source>
        <dbReference type="Proteomes" id="UP000016568"/>
    </source>
</evidence>
<dbReference type="SUPFAM" id="SSF49363">
    <property type="entry name" value="Purple acid phosphatase, N-terminal domain"/>
    <property type="match status" value="1"/>
</dbReference>
<comment type="caution">
    <text evidence="5">The sequence shown here is derived from an EMBL/GenBank/DDBJ whole genome shotgun (WGS) entry which is preliminary data.</text>
</comment>
<dbReference type="InterPro" id="IPR032093">
    <property type="entry name" value="PhoD_N"/>
</dbReference>
<dbReference type="InterPro" id="IPR038607">
    <property type="entry name" value="PhoD-like_sf"/>
</dbReference>
<dbReference type="Gene3D" id="3.60.21.70">
    <property type="entry name" value="PhoD-like phosphatase"/>
    <property type="match status" value="1"/>
</dbReference>
<feature type="signal peptide" evidence="2">
    <location>
        <begin position="1"/>
        <end position="22"/>
    </location>
</feature>
<dbReference type="GO" id="GO:0003993">
    <property type="term" value="F:acid phosphatase activity"/>
    <property type="evidence" value="ECO:0007669"/>
    <property type="project" value="InterPro"/>
</dbReference>
<feature type="domain" description="PhoD-like phosphatase metallophosphatase" evidence="3">
    <location>
        <begin position="394"/>
        <end position="523"/>
    </location>
</feature>
<evidence type="ECO:0000313" key="5">
    <source>
        <dbReference type="EMBL" id="GAD50437.1"/>
    </source>
</evidence>
<dbReference type="Gene3D" id="2.60.40.380">
    <property type="entry name" value="Purple acid phosphatase-like, N-terminal"/>
    <property type="match status" value="1"/>
</dbReference>
<dbReference type="Pfam" id="PF09423">
    <property type="entry name" value="PhoD"/>
    <property type="match status" value="2"/>
</dbReference>
<name>U2YP80_9SPHN</name>
<dbReference type="InterPro" id="IPR029052">
    <property type="entry name" value="Metallo-depent_PP-like"/>
</dbReference>
<accession>U2YP80</accession>